<gene>
    <name evidence="2" type="ORF">HID58_005839</name>
</gene>
<dbReference type="Proteomes" id="UP000824890">
    <property type="component" value="Unassembled WGS sequence"/>
</dbReference>
<evidence type="ECO:0000313" key="3">
    <source>
        <dbReference type="Proteomes" id="UP000824890"/>
    </source>
</evidence>
<keyword evidence="3" id="KW-1185">Reference proteome</keyword>
<organism evidence="2 3">
    <name type="scientific">Brassica napus</name>
    <name type="common">Rape</name>
    <dbReference type="NCBI Taxonomy" id="3708"/>
    <lineage>
        <taxon>Eukaryota</taxon>
        <taxon>Viridiplantae</taxon>
        <taxon>Streptophyta</taxon>
        <taxon>Embryophyta</taxon>
        <taxon>Tracheophyta</taxon>
        <taxon>Spermatophyta</taxon>
        <taxon>Magnoliopsida</taxon>
        <taxon>eudicotyledons</taxon>
        <taxon>Gunneridae</taxon>
        <taxon>Pentapetalae</taxon>
        <taxon>rosids</taxon>
        <taxon>malvids</taxon>
        <taxon>Brassicales</taxon>
        <taxon>Brassicaceae</taxon>
        <taxon>Brassiceae</taxon>
        <taxon>Brassica</taxon>
    </lineage>
</organism>
<proteinExistence type="predicted"/>
<feature type="compositionally biased region" description="Basic residues" evidence="1">
    <location>
        <begin position="97"/>
        <end position="109"/>
    </location>
</feature>
<accession>A0ABQ8EC55</accession>
<feature type="non-terminal residue" evidence="2">
    <location>
        <position position="513"/>
    </location>
</feature>
<dbReference type="InterPro" id="IPR012340">
    <property type="entry name" value="NA-bd_OB-fold"/>
</dbReference>
<reference evidence="2 3" key="1">
    <citation type="submission" date="2021-05" db="EMBL/GenBank/DDBJ databases">
        <title>Genome Assembly of Synthetic Allotetraploid Brassica napus Reveals Homoeologous Exchanges between Subgenomes.</title>
        <authorList>
            <person name="Davis J.T."/>
        </authorList>
    </citation>
    <scope>NUCLEOTIDE SEQUENCE [LARGE SCALE GENOMIC DNA]</scope>
    <source>
        <strain evidence="3">cv. Da-Ae</strain>
        <tissue evidence="2">Seedling</tissue>
    </source>
</reference>
<protein>
    <recommendedName>
        <fullName evidence="4">Replication factor A C-terminal domain-containing protein</fullName>
    </recommendedName>
</protein>
<dbReference type="Gene3D" id="2.40.50.140">
    <property type="entry name" value="Nucleic acid-binding proteins"/>
    <property type="match status" value="1"/>
</dbReference>
<feature type="region of interest" description="Disordered" evidence="1">
    <location>
        <begin position="93"/>
        <end position="121"/>
    </location>
</feature>
<dbReference type="EMBL" id="JAGKQM010000002">
    <property type="protein sequence ID" value="KAH0938378.1"/>
    <property type="molecule type" value="Genomic_DNA"/>
</dbReference>
<evidence type="ECO:0000313" key="2">
    <source>
        <dbReference type="EMBL" id="KAH0938378.1"/>
    </source>
</evidence>
<feature type="region of interest" description="Disordered" evidence="1">
    <location>
        <begin position="257"/>
        <end position="280"/>
    </location>
</feature>
<feature type="compositionally biased region" description="Basic residues" evidence="1">
    <location>
        <begin position="261"/>
        <end position="273"/>
    </location>
</feature>
<comment type="caution">
    <text evidence="2">The sequence shown here is derived from an EMBL/GenBank/DDBJ whole genome shotgun (WGS) entry which is preliminary data.</text>
</comment>
<name>A0ABQ8EC55_BRANA</name>
<sequence>MERFLIYETNLMFVSDHLTTWSSSMASHNSVIHGFILNLLADNSETATDDTDPAVYSETIVECSWDQDEKVWVRESGWINQRQMISTLRERPDMGRPRLHSQQRHRCCRPRPVSPHQPFRRGHLNSTDVTLSVMVLTTVYPKIRGATLLALRLPPFFTIVSASPSLSSFTIQTNLMFVSDHLTTWSSSMASHNSVIHGFILNLLADNSETATDDTDPAVYSETIVECSWDQDEKVWVRESGWINQRQMISTLRERPDMGRPRLHSQQRHRCCRPRPVSPHQPFRNLYLNSTQLRPPSSTLTPPSPPLKHSQRAGIVFTRVETMEGGIKKKELVTIGDLHAYLSNSNDHSQEADFLCQARIVNIFQQNGWSYVSCTGCRRKFQSVVPLYAATDVFHPMSLESKTHPCPTERSKFFCVELSVEDGKDSVTFLVFDTELSKLNKMKAPPYLGGGMIIYGFVTLNHYRLPPLGIPSAMPSKLMKQNFQAWLRKRRLANAPVNDWSESSKPSTPLSFH</sequence>
<evidence type="ECO:0008006" key="4">
    <source>
        <dbReference type="Google" id="ProtNLM"/>
    </source>
</evidence>
<evidence type="ECO:0000256" key="1">
    <source>
        <dbReference type="SAM" id="MobiDB-lite"/>
    </source>
</evidence>